<dbReference type="KEGG" id="uam:UABAM_02129"/>
<dbReference type="Gene3D" id="2.40.50.100">
    <property type="match status" value="2"/>
</dbReference>
<evidence type="ECO:0000259" key="5">
    <source>
        <dbReference type="Pfam" id="PF25954"/>
    </source>
</evidence>
<dbReference type="InterPro" id="IPR059052">
    <property type="entry name" value="HH_YbhG-like"/>
</dbReference>
<dbReference type="OrthoDB" id="5318766at2"/>
<evidence type="ECO:0000256" key="3">
    <source>
        <dbReference type="SAM" id="MobiDB-lite"/>
    </source>
</evidence>
<evidence type="ECO:0000256" key="1">
    <source>
        <dbReference type="ARBA" id="ARBA00009477"/>
    </source>
</evidence>
<comment type="similarity">
    <text evidence="1">Belongs to the membrane fusion protein (MFP) (TC 8.A.1) family.</text>
</comment>
<feature type="coiled-coil region" evidence="2">
    <location>
        <begin position="115"/>
        <end position="239"/>
    </location>
</feature>
<dbReference type="Pfam" id="PF25954">
    <property type="entry name" value="Beta-barrel_RND_2"/>
    <property type="match status" value="1"/>
</dbReference>
<feature type="domain" description="YbhG-like alpha-helical hairpin" evidence="4">
    <location>
        <begin position="107"/>
        <end position="235"/>
    </location>
</feature>
<keyword evidence="2" id="KW-0175">Coiled coil</keyword>
<feature type="region of interest" description="Disordered" evidence="3">
    <location>
        <begin position="21"/>
        <end position="46"/>
    </location>
</feature>
<sequence length="429" mass="47804">MQHLFCVLVVFIFIIGCGQGENSTSPSNKKSGGAKKSTKKQASFRPPVQVEVGKIREKHLKVKVDIVGTTTALRKAVLSAAIAGEIVKINLQEGMTVTKGQPLVQIDTYSWKAKVAEKKAECLRWEAEIEKLKNGYIEQEIKRAAAVLQEKEAALKRLEAEKNRQQDLLKQNGIARSEWDAARFSFDEMAAQVEQARAELKKMKDGSRFEDIKIASAHLKTMQAQLRQAEDSLNNTTIKAPFSGMISKKYVELGEWISSGTQIADLVDLSQVRVQVSIPEKYISLVRLKMKAKVKMDAFPGWETWGTVSAIIPRTEGLARNFPVELIIDNPKGNIYEGMFCRVEGVLREEAGVLLVHRDAFIHQQGKISLARITKERSVETIEIVTGVREGEWFEIVSSSSPLKKDDIVVVTNNNNVYPGAKVIITKGL</sequence>
<dbReference type="SUPFAM" id="SSF111369">
    <property type="entry name" value="HlyD-like secretion proteins"/>
    <property type="match status" value="2"/>
</dbReference>
<gene>
    <name evidence="6" type="ORF">UABAM_02129</name>
</gene>
<dbReference type="GO" id="GO:1990281">
    <property type="term" value="C:efflux pump complex"/>
    <property type="evidence" value="ECO:0007669"/>
    <property type="project" value="TreeGrafter"/>
</dbReference>
<evidence type="ECO:0000256" key="2">
    <source>
        <dbReference type="SAM" id="Coils"/>
    </source>
</evidence>
<dbReference type="Proteomes" id="UP000326354">
    <property type="component" value="Chromosome"/>
</dbReference>
<accession>A0A5S9IL84</accession>
<dbReference type="AlphaFoldDB" id="A0A5S9IL84"/>
<dbReference type="Gene3D" id="1.10.287.470">
    <property type="entry name" value="Helix hairpin bin"/>
    <property type="match status" value="3"/>
</dbReference>
<dbReference type="RefSeq" id="WP_151967958.1">
    <property type="nucleotide sequence ID" value="NZ_AP019860.1"/>
</dbReference>
<proteinExistence type="inferred from homology"/>
<keyword evidence="7" id="KW-1185">Reference proteome</keyword>
<dbReference type="Gene3D" id="2.40.30.170">
    <property type="match status" value="1"/>
</dbReference>
<protein>
    <submittedName>
        <fullName evidence="6">Hemolysin secretion protein D</fullName>
    </submittedName>
</protein>
<evidence type="ECO:0000259" key="4">
    <source>
        <dbReference type="Pfam" id="PF25881"/>
    </source>
</evidence>
<dbReference type="PANTHER" id="PTHR30469:SF15">
    <property type="entry name" value="HLYD FAMILY OF SECRETION PROTEINS"/>
    <property type="match status" value="1"/>
</dbReference>
<dbReference type="GO" id="GO:0015562">
    <property type="term" value="F:efflux transmembrane transporter activity"/>
    <property type="evidence" value="ECO:0007669"/>
    <property type="project" value="TreeGrafter"/>
</dbReference>
<dbReference type="InterPro" id="IPR058792">
    <property type="entry name" value="Beta-barrel_RND_2"/>
</dbReference>
<feature type="domain" description="CusB-like beta-barrel" evidence="5">
    <location>
        <begin position="274"/>
        <end position="344"/>
    </location>
</feature>
<dbReference type="Pfam" id="PF25881">
    <property type="entry name" value="HH_YBHG"/>
    <property type="match status" value="1"/>
</dbReference>
<dbReference type="PANTHER" id="PTHR30469">
    <property type="entry name" value="MULTIDRUG RESISTANCE PROTEIN MDTA"/>
    <property type="match status" value="1"/>
</dbReference>
<dbReference type="EMBL" id="AP019860">
    <property type="protein sequence ID" value="BBM83774.1"/>
    <property type="molecule type" value="Genomic_DNA"/>
</dbReference>
<organism evidence="6 7">
    <name type="scientific">Uabimicrobium amorphum</name>
    <dbReference type="NCBI Taxonomy" id="2596890"/>
    <lineage>
        <taxon>Bacteria</taxon>
        <taxon>Pseudomonadati</taxon>
        <taxon>Planctomycetota</taxon>
        <taxon>Candidatus Uabimicrobiia</taxon>
        <taxon>Candidatus Uabimicrobiales</taxon>
        <taxon>Candidatus Uabimicrobiaceae</taxon>
        <taxon>Candidatus Uabimicrobium</taxon>
    </lineage>
</organism>
<evidence type="ECO:0000313" key="7">
    <source>
        <dbReference type="Proteomes" id="UP000326354"/>
    </source>
</evidence>
<evidence type="ECO:0000313" key="6">
    <source>
        <dbReference type="EMBL" id="BBM83774.1"/>
    </source>
</evidence>
<dbReference type="Gene3D" id="2.40.420.20">
    <property type="match status" value="1"/>
</dbReference>
<reference evidence="6 7" key="1">
    <citation type="submission" date="2019-08" db="EMBL/GenBank/DDBJ databases">
        <title>Complete genome sequence of Candidatus Uab amorphum.</title>
        <authorList>
            <person name="Shiratori T."/>
            <person name="Suzuki S."/>
            <person name="Kakizawa Y."/>
            <person name="Ishida K."/>
        </authorList>
    </citation>
    <scope>NUCLEOTIDE SEQUENCE [LARGE SCALE GENOMIC DNA]</scope>
    <source>
        <strain evidence="6 7">SRT547</strain>
    </source>
</reference>
<dbReference type="NCBIfam" id="TIGR01730">
    <property type="entry name" value="RND_mfp"/>
    <property type="match status" value="1"/>
</dbReference>
<name>A0A5S9IL84_UABAM</name>
<dbReference type="InterPro" id="IPR006143">
    <property type="entry name" value="RND_pump_MFP"/>
</dbReference>